<dbReference type="PANTHER" id="PTHR22750">
    <property type="entry name" value="G-PROTEIN COUPLED RECEPTOR"/>
    <property type="match status" value="1"/>
</dbReference>
<evidence type="ECO:0000256" key="6">
    <source>
        <dbReference type="SAM" id="Phobius"/>
    </source>
</evidence>
<feature type="transmembrane region" description="Helical" evidence="6">
    <location>
        <begin position="102"/>
        <end position="121"/>
    </location>
</feature>
<gene>
    <name evidence="8" type="ORF">PEVE_00037087</name>
</gene>
<reference evidence="8 9" key="1">
    <citation type="submission" date="2022-05" db="EMBL/GenBank/DDBJ databases">
        <authorList>
            <consortium name="Genoscope - CEA"/>
            <person name="William W."/>
        </authorList>
    </citation>
    <scope>NUCLEOTIDE SEQUENCE [LARGE SCALE GENOMIC DNA]</scope>
</reference>
<feature type="transmembrane region" description="Helical" evidence="6">
    <location>
        <begin position="59"/>
        <end position="82"/>
    </location>
</feature>
<feature type="transmembrane region" description="Helical" evidence="6">
    <location>
        <begin position="22"/>
        <end position="47"/>
    </location>
</feature>
<dbReference type="InterPro" id="IPR000276">
    <property type="entry name" value="GPCR_Rhodpsn"/>
</dbReference>
<dbReference type="PROSITE" id="PS50262">
    <property type="entry name" value="G_PROTEIN_RECEP_F1_2"/>
    <property type="match status" value="1"/>
</dbReference>
<evidence type="ECO:0000313" key="8">
    <source>
        <dbReference type="EMBL" id="CAH3017325.1"/>
    </source>
</evidence>
<keyword evidence="3 6" id="KW-0812">Transmembrane</keyword>
<dbReference type="PRINTS" id="PR00237">
    <property type="entry name" value="GPCRRHODOPSN"/>
</dbReference>
<dbReference type="Proteomes" id="UP001159427">
    <property type="component" value="Unassembled WGS sequence"/>
</dbReference>
<keyword evidence="2" id="KW-1003">Cell membrane</keyword>
<comment type="subcellular location">
    <subcellularLocation>
        <location evidence="1">Cell membrane</location>
        <topology evidence="1">Multi-pass membrane protein</topology>
    </subcellularLocation>
</comment>
<protein>
    <recommendedName>
        <fullName evidence="7">G-protein coupled receptors family 1 profile domain-containing protein</fullName>
    </recommendedName>
</protein>
<evidence type="ECO:0000256" key="4">
    <source>
        <dbReference type="ARBA" id="ARBA00022989"/>
    </source>
</evidence>
<comment type="caution">
    <text evidence="8">The sequence shown here is derived from an EMBL/GenBank/DDBJ whole genome shotgun (WGS) entry which is preliminary data.</text>
</comment>
<dbReference type="Gene3D" id="1.20.1070.10">
    <property type="entry name" value="Rhodopsin 7-helix transmembrane proteins"/>
    <property type="match status" value="1"/>
</dbReference>
<evidence type="ECO:0000256" key="1">
    <source>
        <dbReference type="ARBA" id="ARBA00004651"/>
    </source>
</evidence>
<feature type="transmembrane region" description="Helical" evidence="6">
    <location>
        <begin position="256"/>
        <end position="279"/>
    </location>
</feature>
<dbReference type="CDD" id="cd00637">
    <property type="entry name" value="7tm_classA_rhodopsin-like"/>
    <property type="match status" value="1"/>
</dbReference>
<organism evidence="8 9">
    <name type="scientific">Porites evermanni</name>
    <dbReference type="NCBI Taxonomy" id="104178"/>
    <lineage>
        <taxon>Eukaryota</taxon>
        <taxon>Metazoa</taxon>
        <taxon>Cnidaria</taxon>
        <taxon>Anthozoa</taxon>
        <taxon>Hexacorallia</taxon>
        <taxon>Scleractinia</taxon>
        <taxon>Fungiina</taxon>
        <taxon>Poritidae</taxon>
        <taxon>Porites</taxon>
    </lineage>
</organism>
<keyword evidence="5 6" id="KW-0472">Membrane</keyword>
<evidence type="ECO:0000256" key="3">
    <source>
        <dbReference type="ARBA" id="ARBA00022692"/>
    </source>
</evidence>
<evidence type="ECO:0000256" key="5">
    <source>
        <dbReference type="ARBA" id="ARBA00023136"/>
    </source>
</evidence>
<proteinExistence type="predicted"/>
<dbReference type="Pfam" id="PF00001">
    <property type="entry name" value="7tm_1"/>
    <property type="match status" value="1"/>
</dbReference>
<evidence type="ECO:0000256" key="2">
    <source>
        <dbReference type="ARBA" id="ARBA00022475"/>
    </source>
</evidence>
<feature type="transmembrane region" description="Helical" evidence="6">
    <location>
        <begin position="168"/>
        <end position="191"/>
    </location>
</feature>
<feature type="domain" description="G-protein coupled receptors family 1 profile" evidence="7">
    <location>
        <begin position="39"/>
        <end position="277"/>
    </location>
</feature>
<evidence type="ECO:0000313" key="9">
    <source>
        <dbReference type="Proteomes" id="UP001159427"/>
    </source>
</evidence>
<keyword evidence="4 6" id="KW-1133">Transmembrane helix</keyword>
<dbReference type="EMBL" id="CALNXI010000060">
    <property type="protein sequence ID" value="CAH3017325.1"/>
    <property type="molecule type" value="Genomic_DNA"/>
</dbReference>
<feature type="transmembrane region" description="Helical" evidence="6">
    <location>
        <begin position="142"/>
        <end position="162"/>
    </location>
</feature>
<dbReference type="InterPro" id="IPR017452">
    <property type="entry name" value="GPCR_Rhodpsn_7TM"/>
</dbReference>
<accession>A0ABN8LP52</accession>
<name>A0ABN8LP52_9CNID</name>
<dbReference type="SUPFAM" id="SSF81321">
    <property type="entry name" value="Family A G protein-coupled receptor-like"/>
    <property type="match status" value="1"/>
</dbReference>
<keyword evidence="9" id="KW-1185">Reference proteome</keyword>
<feature type="transmembrane region" description="Helical" evidence="6">
    <location>
        <begin position="225"/>
        <end position="244"/>
    </location>
</feature>
<sequence length="300" mass="33221">MAGAITELHCSAEFTVGLHAELISLSVANTFVALSAILENALILVALHRESSLHPPSKLLYRNLAITDLGVGMVVVPLRMAYWISVVTKSWDICYYTDLICYAAGYVICVVSLSTLTVISVDRLLALKMGLRYKQVVTYKRMRTTVIAIWIMALVGVSPYFWNARVTSLWGDIILLLCLAISVVAYTKIFFTLRHFQIQVQDNPGQPAQASPLNIARYRSAVSSALWVQVTLVLCYLPAGLATATTPQTGITVSRYLAREILSCLIFLNSSLNPLLYCWKIREVRQAVKDTVNHLFSSSG</sequence>
<evidence type="ECO:0000259" key="7">
    <source>
        <dbReference type="PROSITE" id="PS50262"/>
    </source>
</evidence>